<dbReference type="SMART" id="SM00320">
    <property type="entry name" value="WD40"/>
    <property type="match status" value="4"/>
</dbReference>
<sequence length="700" mass="78716">MAEETRTQWSIQCSQYLGEISALCFLHFPTHLSSLPFLLAGSGSQLMLYDLESGKMLRSFHVFDGIRVHGITCLFIDCTEGTVSSKLGFQLAVFGERRVKLFSLVIELFLGTQNQSGVSVNLNLLHLLPKFGNWVLDVCFMKGFVSSYNEGSHCLAIGCSDNSVHVWDILNSIVILEVQSPERCLLYSMRLWGDNIKALRIASGTIFNEILVWKVVPKYNAPSSTSPVEDHIDQSYPFSNHVLFHHPQFEAVHMDKLAGHEGSIFRITWSSDGSNLVSVSDDRSARVGRFILKEMVLTSLGILLRLNLMVLCCLVTMPEFWDCCISDSLIVTAGEDCTCRMWGLDGKQLLMIKEHIGRGIWRCLYDANSSLLITAGFDSAIKVHQLHGFWSKGSDGCAEVKEFIDRTEIFTARIPTSSEHNGLMDSKSEYVRCLHFTCEDSLYVATNQGYLYHAKLSKTRDVKWTELVQVSNEVPIVCMDVLSLKSSELSVVLRIGLLWEMRQLLGTYWCKSLGYRYIFTTDPKGTLKLWGYTILHHQFSQALQGIIIREDVPNKLFKGVHGISSVSSVSFARLSSSQIEICSTGGDGCICYLEYDRDRKHLEFIGMKQVKELSLIQSVSEDNDSIDDLASGRYAAGFASVDFIVWNLITETKVVQIPCGGWRRPHSYYLGDVPEMKNCFAYVKVCPNASLVIFVFINKS</sequence>
<dbReference type="InterPro" id="IPR051973">
    <property type="entry name" value="tRNA_Anticodon_Mtase-Reg"/>
</dbReference>
<gene>
    <name evidence="8" type="ORF">RGQ29_008629</name>
</gene>
<evidence type="ECO:0000256" key="3">
    <source>
        <dbReference type="ARBA" id="ARBA00022574"/>
    </source>
</evidence>
<dbReference type="AlphaFoldDB" id="A0AAN7E1N4"/>
<keyword evidence="5" id="KW-0677">Repeat</keyword>
<keyword evidence="2" id="KW-0963">Cytoplasm</keyword>
<dbReference type="GO" id="GO:0005737">
    <property type="term" value="C:cytoplasm"/>
    <property type="evidence" value="ECO:0007669"/>
    <property type="project" value="UniProtKB-SubCell"/>
</dbReference>
<evidence type="ECO:0000256" key="5">
    <source>
        <dbReference type="ARBA" id="ARBA00022737"/>
    </source>
</evidence>
<reference evidence="8 9" key="1">
    <citation type="journal article" date="2023" name="G3 (Bethesda)">
        <title>A haplotype-resolved chromosome-scale genome for Quercus rubra L. provides insights into the genetics of adaptive traits for red oak species.</title>
        <authorList>
            <person name="Kapoor B."/>
            <person name="Jenkins J."/>
            <person name="Schmutz J."/>
            <person name="Zhebentyayeva T."/>
            <person name="Kuelheim C."/>
            <person name="Coggeshall M."/>
            <person name="Heim C."/>
            <person name="Lasky J.R."/>
            <person name="Leites L."/>
            <person name="Islam-Faridi N."/>
            <person name="Romero-Severson J."/>
            <person name="DeLeo V.L."/>
            <person name="Lucas S.M."/>
            <person name="Lazic D."/>
            <person name="Gailing O."/>
            <person name="Carlson J."/>
            <person name="Staton M."/>
        </authorList>
    </citation>
    <scope>NUCLEOTIDE SEQUENCE [LARGE SCALE GENOMIC DNA]</scope>
    <source>
        <strain evidence="8">Pseudo-F2</strain>
    </source>
</reference>
<dbReference type="SUPFAM" id="SSF50978">
    <property type="entry name" value="WD40 repeat-like"/>
    <property type="match status" value="1"/>
</dbReference>
<dbReference type="PROSITE" id="PS50082">
    <property type="entry name" value="WD_REPEATS_2"/>
    <property type="match status" value="1"/>
</dbReference>
<evidence type="ECO:0000256" key="2">
    <source>
        <dbReference type="ARBA" id="ARBA00022490"/>
    </source>
</evidence>
<comment type="caution">
    <text evidence="8">The sequence shown here is derived from an EMBL/GenBank/DDBJ whole genome shotgun (WGS) entry which is preliminary data.</text>
</comment>
<comment type="subcellular location">
    <subcellularLocation>
        <location evidence="1">Cytoplasm</location>
    </subcellularLocation>
</comment>
<dbReference type="EMBL" id="JAXUIC010000012">
    <property type="protein sequence ID" value="KAK4559487.1"/>
    <property type="molecule type" value="Genomic_DNA"/>
</dbReference>
<dbReference type="Gene3D" id="2.130.10.10">
    <property type="entry name" value="YVTN repeat-like/Quinoprotein amine dehydrogenase"/>
    <property type="match status" value="3"/>
</dbReference>
<dbReference type="Proteomes" id="UP001324115">
    <property type="component" value="Unassembled WGS sequence"/>
</dbReference>
<protein>
    <submittedName>
        <fullName evidence="8">Uncharacterized protein</fullName>
    </submittedName>
</protein>
<dbReference type="GO" id="GO:0030488">
    <property type="term" value="P:tRNA methylation"/>
    <property type="evidence" value="ECO:0007669"/>
    <property type="project" value="TreeGrafter"/>
</dbReference>
<evidence type="ECO:0000313" key="9">
    <source>
        <dbReference type="Proteomes" id="UP001324115"/>
    </source>
</evidence>
<dbReference type="Pfam" id="PF00400">
    <property type="entry name" value="WD40"/>
    <property type="match status" value="1"/>
</dbReference>
<evidence type="ECO:0000256" key="4">
    <source>
        <dbReference type="ARBA" id="ARBA00022694"/>
    </source>
</evidence>
<dbReference type="InterPro" id="IPR001680">
    <property type="entry name" value="WD40_rpt"/>
</dbReference>
<dbReference type="InterPro" id="IPR036322">
    <property type="entry name" value="WD40_repeat_dom_sf"/>
</dbReference>
<organism evidence="8 9">
    <name type="scientific">Quercus rubra</name>
    <name type="common">Northern red oak</name>
    <name type="synonym">Quercus borealis</name>
    <dbReference type="NCBI Taxonomy" id="3512"/>
    <lineage>
        <taxon>Eukaryota</taxon>
        <taxon>Viridiplantae</taxon>
        <taxon>Streptophyta</taxon>
        <taxon>Embryophyta</taxon>
        <taxon>Tracheophyta</taxon>
        <taxon>Spermatophyta</taxon>
        <taxon>Magnoliopsida</taxon>
        <taxon>eudicotyledons</taxon>
        <taxon>Gunneridae</taxon>
        <taxon>Pentapetalae</taxon>
        <taxon>rosids</taxon>
        <taxon>fabids</taxon>
        <taxon>Fagales</taxon>
        <taxon>Fagaceae</taxon>
        <taxon>Quercus</taxon>
    </lineage>
</organism>
<keyword evidence="4" id="KW-0819">tRNA processing</keyword>
<evidence type="ECO:0000256" key="1">
    <source>
        <dbReference type="ARBA" id="ARBA00004496"/>
    </source>
</evidence>
<comment type="similarity">
    <text evidence="6">Belongs to the WD repeat WDR6 family.</text>
</comment>
<feature type="repeat" description="WD" evidence="7">
    <location>
        <begin position="257"/>
        <end position="287"/>
    </location>
</feature>
<accession>A0AAN7E1N4</accession>
<keyword evidence="9" id="KW-1185">Reference proteome</keyword>
<name>A0AAN7E1N4_QUERU</name>
<evidence type="ECO:0000256" key="7">
    <source>
        <dbReference type="PROSITE-ProRule" id="PRU00221"/>
    </source>
</evidence>
<dbReference type="PANTHER" id="PTHR14344">
    <property type="entry name" value="WD REPEAT PROTEIN"/>
    <property type="match status" value="1"/>
</dbReference>
<proteinExistence type="inferred from homology"/>
<dbReference type="PANTHER" id="PTHR14344:SF3">
    <property type="entry name" value="WD REPEAT-CONTAINING PROTEIN 6"/>
    <property type="match status" value="1"/>
</dbReference>
<dbReference type="InterPro" id="IPR015943">
    <property type="entry name" value="WD40/YVTN_repeat-like_dom_sf"/>
</dbReference>
<evidence type="ECO:0000313" key="8">
    <source>
        <dbReference type="EMBL" id="KAK4559487.1"/>
    </source>
</evidence>
<keyword evidence="3 7" id="KW-0853">WD repeat</keyword>
<evidence type="ECO:0000256" key="6">
    <source>
        <dbReference type="ARBA" id="ARBA00038255"/>
    </source>
</evidence>